<dbReference type="Proteomes" id="UP000199470">
    <property type="component" value="Unassembled WGS sequence"/>
</dbReference>
<dbReference type="SUPFAM" id="SSF56935">
    <property type="entry name" value="Porins"/>
    <property type="match status" value="1"/>
</dbReference>
<evidence type="ECO:0000256" key="6">
    <source>
        <dbReference type="ARBA" id="ARBA00023004"/>
    </source>
</evidence>
<keyword evidence="6" id="KW-0408">Iron</keyword>
<evidence type="ECO:0000256" key="12">
    <source>
        <dbReference type="RuleBase" id="RU003357"/>
    </source>
</evidence>
<dbReference type="CDD" id="cd01347">
    <property type="entry name" value="ligand_gated_channel"/>
    <property type="match status" value="1"/>
</dbReference>
<dbReference type="GO" id="GO:0006826">
    <property type="term" value="P:iron ion transport"/>
    <property type="evidence" value="ECO:0007669"/>
    <property type="project" value="UniProtKB-KW"/>
</dbReference>
<dbReference type="SMART" id="SM00965">
    <property type="entry name" value="STN"/>
    <property type="match status" value="1"/>
</dbReference>
<dbReference type="GO" id="GO:0009279">
    <property type="term" value="C:cell outer membrane"/>
    <property type="evidence" value="ECO:0007669"/>
    <property type="project" value="UniProtKB-SubCell"/>
</dbReference>
<evidence type="ECO:0000256" key="10">
    <source>
        <dbReference type="ARBA" id="ARBA00023237"/>
    </source>
</evidence>
<evidence type="ECO:0000256" key="7">
    <source>
        <dbReference type="ARBA" id="ARBA00023065"/>
    </source>
</evidence>
<keyword evidence="13" id="KW-0732">Signal</keyword>
<dbReference type="Pfam" id="PF00593">
    <property type="entry name" value="TonB_dep_Rec_b-barrel"/>
    <property type="match status" value="1"/>
</dbReference>
<gene>
    <name evidence="15" type="ORF">SAMN02982985_04116</name>
</gene>
<evidence type="ECO:0000256" key="2">
    <source>
        <dbReference type="ARBA" id="ARBA00022448"/>
    </source>
</evidence>
<evidence type="ECO:0000313" key="16">
    <source>
        <dbReference type="Proteomes" id="UP000199470"/>
    </source>
</evidence>
<dbReference type="PROSITE" id="PS52016">
    <property type="entry name" value="TONB_DEPENDENT_REC_3"/>
    <property type="match status" value="1"/>
</dbReference>
<sequence>MKSSGWGSNTALALLCGMSVSVAAQAQTQAYDIAAGDLKTALDSFVARSGVQLIYKLDDVAGRRSHGVKAQLPAEAALAALLGGSGLQLRREAGNAFVIFPVAAPAAAATAATAADDTALATVMVTAQKRPQTLLEVPSAVLSMSGERLRELGVNDFVALSQYTPGLVASNQLVGGRTVQTFTIRGIGNDDFRPNGSPSAAVHFDGVYMGSSALIGGQMFDVARVEVLKGPQGTLYGRNTTAGAINVISRKPGRATEGQASLTVGDYGNVRSEAAVGTPLDEHWSVRLAGVYDRSDGYQTNLGPGAYGGVSAAPAIAKNAAPAADAKSAASAFSAARALIAFKPVDGSSLLLNLHGFHESGGAQLPERTLASGKFAPNAPYTVDSNITPALRKDSHGASLTLDQELPGELLLSLLTGYEHLQQSYRWNDGQPIRYFDIDYADRVDQRLLEARLRNLDGAERGLDWVLGAMLFHDSVDMRSALDSSDYLRTVYATDYRQSRDSQALFGDLSKTIGQYWSVGLGLRYTTERSGFAGSSLDLNPYATSLNRLAFPKVPVHFDEHFRDGRWSGKGTLSYRATPATMLYASFGQGFKAGGFDGSTITSREEALPFQSETVRAYEGGVKYLPNGPLQVDASLFYYDYRDMQASSVRNIANVPTGVRTNVAKASIVGAELNVVARPMRGLDLVLGLSTLRSSIADVASDDPLERARRLRSKLPNTPAYTASATVRYQRPVGAGTVLVSSLSGRWIDKYYGELDNFQAIGGDFVGDARLELRFGSRWSLAGWVKNLTDSRRYSGVGTVTATTAPLLRAAPRTVGLTTTASF</sequence>
<keyword evidence="10 11" id="KW-0998">Cell outer membrane</keyword>
<dbReference type="InterPro" id="IPR039426">
    <property type="entry name" value="TonB-dep_rcpt-like"/>
</dbReference>
<proteinExistence type="inferred from homology"/>
<dbReference type="InterPro" id="IPR036942">
    <property type="entry name" value="Beta-barrel_TonB_sf"/>
</dbReference>
<dbReference type="InterPro" id="IPR000531">
    <property type="entry name" value="Beta-barrel_TonB"/>
</dbReference>
<evidence type="ECO:0000259" key="14">
    <source>
        <dbReference type="SMART" id="SM00965"/>
    </source>
</evidence>
<evidence type="ECO:0000313" key="15">
    <source>
        <dbReference type="EMBL" id="SFM44761.1"/>
    </source>
</evidence>
<evidence type="ECO:0000256" key="4">
    <source>
        <dbReference type="ARBA" id="ARBA00022496"/>
    </source>
</evidence>
<comment type="subcellular location">
    <subcellularLocation>
        <location evidence="1 11">Cell outer membrane</location>
        <topology evidence="1 11">Multi-pass membrane protein</topology>
    </subcellularLocation>
</comment>
<evidence type="ECO:0000256" key="11">
    <source>
        <dbReference type="PROSITE-ProRule" id="PRU01360"/>
    </source>
</evidence>
<dbReference type="Gene3D" id="2.40.170.20">
    <property type="entry name" value="TonB-dependent receptor, beta-barrel domain"/>
    <property type="match status" value="1"/>
</dbReference>
<evidence type="ECO:0000256" key="9">
    <source>
        <dbReference type="ARBA" id="ARBA00023136"/>
    </source>
</evidence>
<dbReference type="AlphaFoldDB" id="A0A1I4QXN2"/>
<keyword evidence="2 11" id="KW-0813">Transport</keyword>
<name>A0A1I4QXN2_9BURK</name>
<feature type="domain" description="Secretin/TonB short N-terminal" evidence="14">
    <location>
        <begin position="51"/>
        <end position="102"/>
    </location>
</feature>
<evidence type="ECO:0000256" key="3">
    <source>
        <dbReference type="ARBA" id="ARBA00022452"/>
    </source>
</evidence>
<feature type="chain" id="PRO_5011561306" evidence="13">
    <location>
        <begin position="27"/>
        <end position="823"/>
    </location>
</feature>
<evidence type="ECO:0000256" key="1">
    <source>
        <dbReference type="ARBA" id="ARBA00004571"/>
    </source>
</evidence>
<organism evidence="15 16">
    <name type="scientific">Rugamonas rubra</name>
    <dbReference type="NCBI Taxonomy" id="758825"/>
    <lineage>
        <taxon>Bacteria</taxon>
        <taxon>Pseudomonadati</taxon>
        <taxon>Pseudomonadota</taxon>
        <taxon>Betaproteobacteria</taxon>
        <taxon>Burkholderiales</taxon>
        <taxon>Oxalobacteraceae</taxon>
        <taxon>Telluria group</taxon>
        <taxon>Rugamonas</taxon>
    </lineage>
</organism>
<keyword evidence="9 11" id="KW-0472">Membrane</keyword>
<accession>A0A1I4QXN2</accession>
<comment type="similarity">
    <text evidence="11 12">Belongs to the TonB-dependent receptor family.</text>
</comment>
<keyword evidence="5 11" id="KW-0812">Transmembrane</keyword>
<keyword evidence="4" id="KW-0410">Iron transport</keyword>
<dbReference type="Gene3D" id="3.55.50.30">
    <property type="match status" value="1"/>
</dbReference>
<dbReference type="PANTHER" id="PTHR32552">
    <property type="entry name" value="FERRICHROME IRON RECEPTOR-RELATED"/>
    <property type="match status" value="1"/>
</dbReference>
<dbReference type="RefSeq" id="WP_093389581.1">
    <property type="nucleotide sequence ID" value="NZ_FOTW01000020.1"/>
</dbReference>
<dbReference type="Pfam" id="PF07660">
    <property type="entry name" value="STN"/>
    <property type="match status" value="1"/>
</dbReference>
<evidence type="ECO:0000256" key="8">
    <source>
        <dbReference type="ARBA" id="ARBA00023077"/>
    </source>
</evidence>
<evidence type="ECO:0000256" key="5">
    <source>
        <dbReference type="ARBA" id="ARBA00022692"/>
    </source>
</evidence>
<dbReference type="Pfam" id="PF07715">
    <property type="entry name" value="Plug"/>
    <property type="match status" value="1"/>
</dbReference>
<dbReference type="InterPro" id="IPR011662">
    <property type="entry name" value="Secretin/TonB_short_N"/>
</dbReference>
<evidence type="ECO:0000256" key="13">
    <source>
        <dbReference type="SAM" id="SignalP"/>
    </source>
</evidence>
<feature type="signal peptide" evidence="13">
    <location>
        <begin position="1"/>
        <end position="26"/>
    </location>
</feature>
<dbReference type="OrthoDB" id="8538693at2"/>
<dbReference type="InterPro" id="IPR012910">
    <property type="entry name" value="Plug_dom"/>
</dbReference>
<keyword evidence="8 12" id="KW-0798">TonB box</keyword>
<dbReference type="STRING" id="758825.SAMN02982985_04116"/>
<reference evidence="15 16" key="1">
    <citation type="submission" date="2016-10" db="EMBL/GenBank/DDBJ databases">
        <authorList>
            <person name="de Groot N.N."/>
        </authorList>
    </citation>
    <scope>NUCLEOTIDE SEQUENCE [LARGE SCALE GENOMIC DNA]</scope>
    <source>
        <strain evidence="15 16">ATCC 43154</strain>
    </source>
</reference>
<keyword evidence="7" id="KW-0406">Ion transport</keyword>
<dbReference type="PANTHER" id="PTHR32552:SF81">
    <property type="entry name" value="TONB-DEPENDENT OUTER MEMBRANE RECEPTOR"/>
    <property type="match status" value="1"/>
</dbReference>
<keyword evidence="3 11" id="KW-1134">Transmembrane beta strand</keyword>
<dbReference type="EMBL" id="FOTW01000020">
    <property type="protein sequence ID" value="SFM44761.1"/>
    <property type="molecule type" value="Genomic_DNA"/>
</dbReference>
<protein>
    <submittedName>
        <fullName evidence="15">Iron complex outermembrane recepter protein</fullName>
    </submittedName>
</protein>
<keyword evidence="16" id="KW-1185">Reference proteome</keyword>